<dbReference type="PANTHER" id="PTHR42850:SF2">
    <property type="entry name" value="BLL5683 PROTEIN"/>
    <property type="match status" value="1"/>
</dbReference>
<evidence type="ECO:0000313" key="3">
    <source>
        <dbReference type="EMBL" id="ABM29479.1"/>
    </source>
</evidence>
<dbReference type="GO" id="GO:0016791">
    <property type="term" value="F:phosphatase activity"/>
    <property type="evidence" value="ECO:0007669"/>
    <property type="project" value="TreeGrafter"/>
</dbReference>
<accession>A0A0H3AAZ8</accession>
<organism evidence="3 4">
    <name type="scientific">Nitratidesulfovibrio vulgaris (strain DP4)</name>
    <name type="common">Desulfovibrio vulgaris</name>
    <dbReference type="NCBI Taxonomy" id="391774"/>
    <lineage>
        <taxon>Bacteria</taxon>
        <taxon>Pseudomonadati</taxon>
        <taxon>Thermodesulfobacteriota</taxon>
        <taxon>Desulfovibrionia</taxon>
        <taxon>Desulfovibrionales</taxon>
        <taxon>Desulfovibrionaceae</taxon>
        <taxon>Nitratidesulfovibrio</taxon>
    </lineage>
</organism>
<dbReference type="Proteomes" id="UP000009173">
    <property type="component" value="Chromosome"/>
</dbReference>
<dbReference type="Gene3D" id="3.60.21.10">
    <property type="match status" value="1"/>
</dbReference>
<dbReference type="GO" id="GO:0005737">
    <property type="term" value="C:cytoplasm"/>
    <property type="evidence" value="ECO:0007669"/>
    <property type="project" value="TreeGrafter"/>
</dbReference>
<dbReference type="AlphaFoldDB" id="A0A0H3AAZ8"/>
<gene>
    <name evidence="3" type="ordered locus">Dvul_2463</name>
</gene>
<reference evidence="4" key="1">
    <citation type="journal article" date="2009" name="Environ. Microbiol.">
        <title>Contribution of mobile genetic elements to Desulfovibrio vulgaris genome plasticity.</title>
        <authorList>
            <person name="Walker C.B."/>
            <person name="Stolyar S."/>
            <person name="Chivian D."/>
            <person name="Pinel N."/>
            <person name="Gabster J.A."/>
            <person name="Dehal P.S."/>
            <person name="He Z."/>
            <person name="Yang Z.K."/>
            <person name="Yen H.C."/>
            <person name="Zhou J."/>
            <person name="Wall J.D."/>
            <person name="Hazen T.C."/>
            <person name="Arkin A.P."/>
            <person name="Stahl D.A."/>
        </authorList>
    </citation>
    <scope>NUCLEOTIDE SEQUENCE [LARGE SCALE GENOMIC DNA]</scope>
    <source>
        <strain evidence="4">DP4</strain>
    </source>
</reference>
<evidence type="ECO:0000256" key="1">
    <source>
        <dbReference type="SAM" id="MobiDB-lite"/>
    </source>
</evidence>
<dbReference type="InterPro" id="IPR029052">
    <property type="entry name" value="Metallo-depent_PP-like"/>
</dbReference>
<dbReference type="SUPFAM" id="SSF56300">
    <property type="entry name" value="Metallo-dependent phosphatases"/>
    <property type="match status" value="1"/>
</dbReference>
<feature type="compositionally biased region" description="Low complexity" evidence="1">
    <location>
        <begin position="184"/>
        <end position="193"/>
    </location>
</feature>
<proteinExistence type="predicted"/>
<dbReference type="RefSeq" id="WP_011792867.1">
    <property type="nucleotide sequence ID" value="NC_008751.1"/>
</dbReference>
<dbReference type="CDD" id="cd00838">
    <property type="entry name" value="MPP_superfamily"/>
    <property type="match status" value="1"/>
</dbReference>
<dbReference type="PANTHER" id="PTHR42850">
    <property type="entry name" value="METALLOPHOSPHOESTERASE"/>
    <property type="match status" value="1"/>
</dbReference>
<dbReference type="Pfam" id="PF00149">
    <property type="entry name" value="Metallophos"/>
    <property type="match status" value="1"/>
</dbReference>
<protein>
    <submittedName>
        <fullName evidence="3">Metallophosphoesterase</fullName>
    </submittedName>
</protein>
<dbReference type="InterPro" id="IPR050126">
    <property type="entry name" value="Ap4A_hydrolase"/>
</dbReference>
<dbReference type="PIRSF" id="PIRSF000883">
    <property type="entry name" value="Pesterase_MJ0912"/>
    <property type="match status" value="1"/>
</dbReference>
<evidence type="ECO:0000313" key="4">
    <source>
        <dbReference type="Proteomes" id="UP000009173"/>
    </source>
</evidence>
<feature type="region of interest" description="Disordered" evidence="1">
    <location>
        <begin position="176"/>
        <end position="213"/>
    </location>
</feature>
<dbReference type="HOGENOM" id="CLU_074761_0_1_7"/>
<name>A0A0H3AAZ8_NITV4</name>
<dbReference type="InterPro" id="IPR011152">
    <property type="entry name" value="Pesterase_MJ0912"/>
</dbReference>
<dbReference type="InterPro" id="IPR004843">
    <property type="entry name" value="Calcineurin-like_PHP"/>
</dbReference>
<dbReference type="EMBL" id="CP000527">
    <property type="protein sequence ID" value="ABM29479.1"/>
    <property type="molecule type" value="Genomic_DNA"/>
</dbReference>
<feature type="domain" description="Calcineurin-like phosphoesterase" evidence="2">
    <location>
        <begin position="1"/>
        <end position="81"/>
    </location>
</feature>
<evidence type="ECO:0000259" key="2">
    <source>
        <dbReference type="Pfam" id="PF00149"/>
    </source>
</evidence>
<dbReference type="KEGG" id="dvl:Dvul_2463"/>
<sequence>MRLVVLSDIHGNLGAFEAVLADIATQDVDDIISLGDNVGYGPDPGPVLRLLRQRGIDSVLGNHEAAIADRRRRRRFNSQSREALDLTEAWLDADGRACIASMPPVLLRHRCRFVHGMPPDSPFTYLFEFMGRRLPKVFTLFAEALCFVGHTHDLEVLRCDETGAVASVLLPQASPDVAGQMPRGASSGASSGALHGTTLETSPGAQPEGLTLSTARPRVTVQTLVLDAGARHLVNVGSVGQPRDGDPRAKYVVWDDTARTLTVRRVAYDVAAAVRRFAEAGVAQRYIDRLG</sequence>